<evidence type="ECO:0000313" key="9">
    <source>
        <dbReference type="Proteomes" id="UP001628156"/>
    </source>
</evidence>
<dbReference type="Gene3D" id="3.20.20.140">
    <property type="entry name" value="Metal-dependent hydrolases"/>
    <property type="match status" value="1"/>
</dbReference>
<evidence type="ECO:0000256" key="1">
    <source>
        <dbReference type="ARBA" id="ARBA00001947"/>
    </source>
</evidence>
<name>A0ABQ0DPJ3_9EUKA</name>
<comment type="catalytic activity">
    <reaction evidence="5">
        <text>5,6-dihydrouracil + H2O = 3-(carbamoylamino)propanoate + H(+)</text>
        <dbReference type="Rhea" id="RHEA:16121"/>
        <dbReference type="ChEBI" id="CHEBI:11892"/>
        <dbReference type="ChEBI" id="CHEBI:15377"/>
        <dbReference type="ChEBI" id="CHEBI:15378"/>
        <dbReference type="ChEBI" id="CHEBI:15901"/>
        <dbReference type="EC" id="3.5.2.2"/>
    </reaction>
</comment>
<dbReference type="Proteomes" id="UP001628156">
    <property type="component" value="Unassembled WGS sequence"/>
</dbReference>
<dbReference type="InterPro" id="IPR050378">
    <property type="entry name" value="Metallo-dep_Hydrolases_sf"/>
</dbReference>
<dbReference type="PANTHER" id="PTHR11647:SF1">
    <property type="entry name" value="COLLAPSIN RESPONSE MEDIATOR PROTEIN"/>
    <property type="match status" value="1"/>
</dbReference>
<dbReference type="CDD" id="cd01314">
    <property type="entry name" value="D-HYD"/>
    <property type="match status" value="1"/>
</dbReference>
<feature type="domain" description="Amidohydrolase-related" evidence="7">
    <location>
        <begin position="51"/>
        <end position="415"/>
    </location>
</feature>
<sequence length="460" mass="50668">MTFIIKNGTIITTDSSFKSDIYVKDGVIAAIGSELTLPEDVEVVDASGLLILPGAVDGHTHLAMPFGGTISADDYEYGTMAAACGGTTTVFDFALQENGENLIETLKRRDNLASHQSCIDYSFHIAIKDVSTNELLDSIDSVIAEGVSSFKVFMVYDFFVTDGLFYKILKKTKSSGGLLGVHAENKGVIDTLTEDFKTEGKLSAWYHYESRPEFVEEEAVQRAITLAKSVGAPLYIVHLSSKGAISIIEKSRKEGYPIFAETCIQYLELTNDVFKKEDAIKYVCSPPMKTEESRQALWGALKTGIIQTVATDHCPFQLSEKEWGKDDFTKIPNGCSGIENMFPYMLSEANKGTLTFNKVVEVCCSNPAKLFGIYPEKGCLGIGSDADIVLYDPNKKFTISVDNMHSNVDHTIWEGFEMHGYPVATYCRGKLVFKDGIFVGEKGYGKRVKCKPLHFSTAQL</sequence>
<keyword evidence="3" id="KW-0479">Metal-binding</keyword>
<comment type="cofactor">
    <cofactor evidence="1">
        <name>Zn(2+)</name>
        <dbReference type="ChEBI" id="CHEBI:29105"/>
    </cofactor>
</comment>
<dbReference type="InterPro" id="IPR032466">
    <property type="entry name" value="Metal_Hydrolase"/>
</dbReference>
<dbReference type="EMBL" id="BAAFRS010000218">
    <property type="protein sequence ID" value="GAB1224774.1"/>
    <property type="molecule type" value="Genomic_DNA"/>
</dbReference>
<accession>A0ABQ0DPJ3</accession>
<keyword evidence="4" id="KW-0378">Hydrolase</keyword>
<evidence type="ECO:0000256" key="4">
    <source>
        <dbReference type="ARBA" id="ARBA00022801"/>
    </source>
</evidence>
<dbReference type="SUPFAM" id="SSF51556">
    <property type="entry name" value="Metallo-dependent hydrolases"/>
    <property type="match status" value="1"/>
</dbReference>
<organism evidence="8 9">
    <name type="scientific">Entamoeba nuttalli</name>
    <dbReference type="NCBI Taxonomy" id="412467"/>
    <lineage>
        <taxon>Eukaryota</taxon>
        <taxon>Amoebozoa</taxon>
        <taxon>Evosea</taxon>
        <taxon>Archamoebae</taxon>
        <taxon>Mastigamoebida</taxon>
        <taxon>Entamoebidae</taxon>
        <taxon>Entamoeba</taxon>
    </lineage>
</organism>
<proteinExistence type="inferred from homology"/>
<dbReference type="PANTHER" id="PTHR11647">
    <property type="entry name" value="HYDRANTOINASE/DIHYDROPYRIMIDINASE FAMILY MEMBER"/>
    <property type="match status" value="1"/>
</dbReference>
<evidence type="ECO:0000256" key="2">
    <source>
        <dbReference type="ARBA" id="ARBA00008829"/>
    </source>
</evidence>
<gene>
    <name evidence="8" type="ORF">ENUP19_0218G0029</name>
</gene>
<evidence type="ECO:0000256" key="6">
    <source>
        <dbReference type="ARBA" id="ARBA00039113"/>
    </source>
</evidence>
<dbReference type="SUPFAM" id="SSF51338">
    <property type="entry name" value="Composite domain of metallo-dependent hydrolases"/>
    <property type="match status" value="1"/>
</dbReference>
<dbReference type="EC" id="3.5.2.2" evidence="6"/>
<evidence type="ECO:0000256" key="3">
    <source>
        <dbReference type="ARBA" id="ARBA00022723"/>
    </source>
</evidence>
<dbReference type="Gene3D" id="2.30.40.10">
    <property type="entry name" value="Urease, subunit C, domain 1"/>
    <property type="match status" value="1"/>
</dbReference>
<comment type="similarity">
    <text evidence="2">Belongs to the metallo-dependent hydrolases superfamily. Hydantoinase/dihydropyrimidinase family.</text>
</comment>
<dbReference type="Pfam" id="PF01979">
    <property type="entry name" value="Amidohydro_1"/>
    <property type="match status" value="1"/>
</dbReference>
<dbReference type="InterPro" id="IPR006680">
    <property type="entry name" value="Amidohydro-rel"/>
</dbReference>
<protein>
    <recommendedName>
        <fullName evidence="6">dihydropyrimidinase</fullName>
        <ecNumber evidence="6">3.5.2.2</ecNumber>
    </recommendedName>
</protein>
<evidence type="ECO:0000256" key="5">
    <source>
        <dbReference type="ARBA" id="ARBA00036696"/>
    </source>
</evidence>
<evidence type="ECO:0000259" key="7">
    <source>
        <dbReference type="Pfam" id="PF01979"/>
    </source>
</evidence>
<reference evidence="8 9" key="1">
    <citation type="journal article" date="2019" name="PLoS Negl. Trop. Dis.">
        <title>Whole genome sequencing of Entamoeba nuttalli reveals mammalian host-related molecular signatures and a novel octapeptide-repeat surface protein.</title>
        <authorList>
            <person name="Tanaka M."/>
            <person name="Makiuchi T."/>
            <person name="Komiyama T."/>
            <person name="Shiina T."/>
            <person name="Osaki K."/>
            <person name="Tachibana H."/>
        </authorList>
    </citation>
    <scope>NUCLEOTIDE SEQUENCE [LARGE SCALE GENOMIC DNA]</scope>
    <source>
        <strain evidence="8 9">P19-061405</strain>
    </source>
</reference>
<evidence type="ECO:0000313" key="8">
    <source>
        <dbReference type="EMBL" id="GAB1224774.1"/>
    </source>
</evidence>
<dbReference type="InterPro" id="IPR011778">
    <property type="entry name" value="Hydantoinase/dihydroPyrase"/>
</dbReference>
<keyword evidence="9" id="KW-1185">Reference proteome</keyword>
<comment type="caution">
    <text evidence="8">The sequence shown here is derived from an EMBL/GenBank/DDBJ whole genome shotgun (WGS) entry which is preliminary data.</text>
</comment>
<dbReference type="NCBIfam" id="TIGR02033">
    <property type="entry name" value="D-hydantoinase"/>
    <property type="match status" value="1"/>
</dbReference>
<dbReference type="InterPro" id="IPR011059">
    <property type="entry name" value="Metal-dep_hydrolase_composite"/>
</dbReference>